<feature type="binding site" evidence="6">
    <location>
        <position position="77"/>
    </location>
    <ligand>
        <name>Zn(2+)</name>
        <dbReference type="ChEBI" id="CHEBI:29105"/>
    </ligand>
</feature>
<dbReference type="Gene3D" id="2.170.150.20">
    <property type="entry name" value="Peptide methionine sulfoxide reductase"/>
    <property type="match status" value="1"/>
</dbReference>
<dbReference type="SUPFAM" id="SSF51316">
    <property type="entry name" value="Mss4-like"/>
    <property type="match status" value="1"/>
</dbReference>
<dbReference type="GO" id="GO:0030091">
    <property type="term" value="P:protein repair"/>
    <property type="evidence" value="ECO:0007669"/>
    <property type="project" value="InterPro"/>
</dbReference>
<dbReference type="AlphaFoldDB" id="A0A4R7C9T6"/>
<comment type="caution">
    <text evidence="9">The sequence shown here is derived from an EMBL/GenBank/DDBJ whole genome shotgun (WGS) entry which is preliminary data.</text>
</comment>
<dbReference type="Proteomes" id="UP000295122">
    <property type="component" value="Unassembled WGS sequence"/>
</dbReference>
<evidence type="ECO:0000256" key="6">
    <source>
        <dbReference type="HAMAP-Rule" id="MF_01400"/>
    </source>
</evidence>
<comment type="catalytic activity">
    <reaction evidence="5 6">
        <text>L-methionyl-[protein] + [thioredoxin]-disulfide + H2O = L-methionyl-(R)-S-oxide-[protein] + [thioredoxin]-dithiol</text>
        <dbReference type="Rhea" id="RHEA:24164"/>
        <dbReference type="Rhea" id="RHEA-COMP:10698"/>
        <dbReference type="Rhea" id="RHEA-COMP:10700"/>
        <dbReference type="Rhea" id="RHEA-COMP:12313"/>
        <dbReference type="Rhea" id="RHEA-COMP:12314"/>
        <dbReference type="ChEBI" id="CHEBI:15377"/>
        <dbReference type="ChEBI" id="CHEBI:16044"/>
        <dbReference type="ChEBI" id="CHEBI:29950"/>
        <dbReference type="ChEBI" id="CHEBI:45764"/>
        <dbReference type="ChEBI" id="CHEBI:50058"/>
        <dbReference type="EC" id="1.8.4.12"/>
    </reaction>
</comment>
<evidence type="ECO:0000256" key="1">
    <source>
        <dbReference type="ARBA" id="ARBA00007174"/>
    </source>
</evidence>
<feature type="domain" description="MsrB" evidence="8">
    <location>
        <begin position="38"/>
        <end position="160"/>
    </location>
</feature>
<dbReference type="InterPro" id="IPR002579">
    <property type="entry name" value="Met_Sox_Rdtase_MsrB_dom"/>
</dbReference>
<dbReference type="EMBL" id="SNZR01000011">
    <property type="protein sequence ID" value="TDR94125.1"/>
    <property type="molecule type" value="Genomic_DNA"/>
</dbReference>
<evidence type="ECO:0000256" key="7">
    <source>
        <dbReference type="SAM" id="MobiDB-lite"/>
    </source>
</evidence>
<accession>A0A4R7C9T6</accession>
<keyword evidence="10" id="KW-1185">Reference proteome</keyword>
<dbReference type="GO" id="GO:0033743">
    <property type="term" value="F:peptide-methionine (R)-S-oxide reductase activity"/>
    <property type="evidence" value="ECO:0007669"/>
    <property type="project" value="UniProtKB-UniRule"/>
</dbReference>
<dbReference type="HAMAP" id="MF_01400">
    <property type="entry name" value="MsrB"/>
    <property type="match status" value="1"/>
</dbReference>
<evidence type="ECO:0000313" key="9">
    <source>
        <dbReference type="EMBL" id="TDR94125.1"/>
    </source>
</evidence>
<proteinExistence type="inferred from homology"/>
<protein>
    <recommendedName>
        <fullName evidence="6">Peptide methionine sulfoxide reductase MsrB</fullName>
        <ecNumber evidence="6">1.8.4.12</ecNumber>
    </recommendedName>
    <alternativeName>
        <fullName evidence="6">Peptide-methionine (R)-S-oxide reductase</fullName>
    </alternativeName>
</protein>
<feature type="binding site" evidence="6">
    <location>
        <position position="129"/>
    </location>
    <ligand>
        <name>Zn(2+)</name>
        <dbReference type="ChEBI" id="CHEBI:29105"/>
    </ligand>
</feature>
<dbReference type="PANTHER" id="PTHR10173:SF52">
    <property type="entry name" value="METHIONINE-R-SULFOXIDE REDUCTASE B1"/>
    <property type="match status" value="1"/>
</dbReference>
<dbReference type="Pfam" id="PF01641">
    <property type="entry name" value="SelR"/>
    <property type="match status" value="1"/>
</dbReference>
<dbReference type="PANTHER" id="PTHR10173">
    <property type="entry name" value="METHIONINE SULFOXIDE REDUCTASE"/>
    <property type="match status" value="1"/>
</dbReference>
<name>A0A4R7C9T6_9HYPH</name>
<feature type="active site" description="Nucleophile" evidence="6">
    <location>
        <position position="149"/>
    </location>
</feature>
<feature type="binding site" evidence="6">
    <location>
        <position position="126"/>
    </location>
    <ligand>
        <name>Zn(2+)</name>
        <dbReference type="ChEBI" id="CHEBI:29105"/>
    </ligand>
</feature>
<evidence type="ECO:0000256" key="3">
    <source>
        <dbReference type="ARBA" id="ARBA00022833"/>
    </source>
</evidence>
<keyword evidence="4 6" id="KW-0560">Oxidoreductase</keyword>
<gene>
    <name evidence="6" type="primary">msrB</name>
    <name evidence="9" type="ORF">EV668_1399</name>
</gene>
<evidence type="ECO:0000259" key="8">
    <source>
        <dbReference type="PROSITE" id="PS51790"/>
    </source>
</evidence>
<feature type="region of interest" description="Disordered" evidence="7">
    <location>
        <begin position="1"/>
        <end position="37"/>
    </location>
</feature>
<dbReference type="NCBIfam" id="TIGR00357">
    <property type="entry name" value="peptide-methionine (R)-S-oxide reductase MsrB"/>
    <property type="match status" value="1"/>
</dbReference>
<dbReference type="PROSITE" id="PS51790">
    <property type="entry name" value="MSRB"/>
    <property type="match status" value="1"/>
</dbReference>
<comment type="similarity">
    <text evidence="1 6">Belongs to the MsrB Met sulfoxide reductase family.</text>
</comment>
<evidence type="ECO:0000313" key="10">
    <source>
        <dbReference type="Proteomes" id="UP000295122"/>
    </source>
</evidence>
<evidence type="ECO:0000256" key="2">
    <source>
        <dbReference type="ARBA" id="ARBA00022723"/>
    </source>
</evidence>
<keyword evidence="2 6" id="KW-0479">Metal-binding</keyword>
<reference evidence="9 10" key="1">
    <citation type="submission" date="2019-03" db="EMBL/GenBank/DDBJ databases">
        <title>Genomic Encyclopedia of Type Strains, Phase IV (KMG-IV): sequencing the most valuable type-strain genomes for metagenomic binning, comparative biology and taxonomic classification.</title>
        <authorList>
            <person name="Goeker M."/>
        </authorList>
    </citation>
    <scope>NUCLEOTIDE SEQUENCE [LARGE SCALE GENOMIC DNA]</scope>
    <source>
        <strain evidence="9 10">DSM 25903</strain>
    </source>
</reference>
<feature type="binding site" evidence="6">
    <location>
        <position position="80"/>
    </location>
    <ligand>
        <name>Zn(2+)</name>
        <dbReference type="ChEBI" id="CHEBI:29105"/>
    </ligand>
</feature>
<dbReference type="GO" id="GO:0008270">
    <property type="term" value="F:zinc ion binding"/>
    <property type="evidence" value="ECO:0007669"/>
    <property type="project" value="UniProtKB-UniRule"/>
</dbReference>
<dbReference type="FunFam" id="2.170.150.20:FF:000001">
    <property type="entry name" value="Peptide methionine sulfoxide reductase MsrB"/>
    <property type="match status" value="1"/>
</dbReference>
<organism evidence="9 10">
    <name type="scientific">Enterovirga rhinocerotis</name>
    <dbReference type="NCBI Taxonomy" id="1339210"/>
    <lineage>
        <taxon>Bacteria</taxon>
        <taxon>Pseudomonadati</taxon>
        <taxon>Pseudomonadota</taxon>
        <taxon>Alphaproteobacteria</taxon>
        <taxon>Hyphomicrobiales</taxon>
        <taxon>Methylobacteriaceae</taxon>
        <taxon>Enterovirga</taxon>
    </lineage>
</organism>
<sequence>MSILDYFRPNTPPDAEAGERPLRSESGFDLTPPDADERRRLEADLSAEERRVLLQHGTEAPFCGGLLGNKEDGVYCCRECGLPLFRAQTKFESGTGWPSFYAPIDEAHVLAVKDTSYGMVRVETRCARCDSHQGHVFPDGPPPTRLRYCINSVSLEFVADGEALRDPLGRADQTALLSGSI</sequence>
<dbReference type="GO" id="GO:0005737">
    <property type="term" value="C:cytoplasm"/>
    <property type="evidence" value="ECO:0007669"/>
    <property type="project" value="TreeGrafter"/>
</dbReference>
<comment type="cofactor">
    <cofactor evidence="6">
        <name>Zn(2+)</name>
        <dbReference type="ChEBI" id="CHEBI:29105"/>
    </cofactor>
    <text evidence="6">Binds 1 zinc ion per subunit. The zinc ion is important for the structural integrity of the protein.</text>
</comment>
<dbReference type="InterPro" id="IPR028427">
    <property type="entry name" value="Met_Sox_Rdtase_MsrB"/>
</dbReference>
<keyword evidence="3 6" id="KW-0862">Zinc</keyword>
<evidence type="ECO:0000256" key="4">
    <source>
        <dbReference type="ARBA" id="ARBA00023002"/>
    </source>
</evidence>
<dbReference type="InterPro" id="IPR011057">
    <property type="entry name" value="Mss4-like_sf"/>
</dbReference>
<evidence type="ECO:0000256" key="5">
    <source>
        <dbReference type="ARBA" id="ARBA00048488"/>
    </source>
</evidence>
<dbReference type="EC" id="1.8.4.12" evidence="6"/>
<dbReference type="GO" id="GO:0006979">
    <property type="term" value="P:response to oxidative stress"/>
    <property type="evidence" value="ECO:0007669"/>
    <property type="project" value="InterPro"/>
</dbReference>